<sequence length="206" mass="23529">MPRLSAHDPYIHPECEIVESTFGRYTEVGQGSRIQNVTMGDYSYCDRYADIANAEIGKFANIASFTRIGPTDHPMEQASLHHFLYRSSDYWDDTTRDDAFFARRHARIARIGHDTWIGHGAVIRPEVTIGHGAVVASSAVVTRDVAPYEIVTGIPARPMRMRFDADVVERLLALAWWDWDHETLRERLDDFRALEIRAFLDTYEGA</sequence>
<name>A0AAJ1X7F5_9RHOB</name>
<gene>
    <name evidence="5" type="ORF">NOI20_10105</name>
</gene>
<keyword evidence="6" id="KW-1185">Reference proteome</keyword>
<dbReference type="PANTHER" id="PTHR43300:SF11">
    <property type="entry name" value="ACETYLTRANSFERASE RV3034C-RELATED"/>
    <property type="match status" value="1"/>
</dbReference>
<protein>
    <submittedName>
        <fullName evidence="5">Chloramphenicol acetyltransferase</fullName>
    </submittedName>
</protein>
<keyword evidence="2" id="KW-0808">Transferase</keyword>
<proteinExistence type="inferred from homology"/>
<dbReference type="CDD" id="cd03349">
    <property type="entry name" value="LbH_XAT"/>
    <property type="match status" value="1"/>
</dbReference>
<organism evidence="5 6">
    <name type="scientific">Rhodalgimonas zhirmunskyi</name>
    <dbReference type="NCBI Taxonomy" id="2964767"/>
    <lineage>
        <taxon>Bacteria</taxon>
        <taxon>Pseudomonadati</taxon>
        <taxon>Pseudomonadota</taxon>
        <taxon>Alphaproteobacteria</taxon>
        <taxon>Rhodobacterales</taxon>
        <taxon>Roseobacteraceae</taxon>
        <taxon>Rhodalgimonas</taxon>
    </lineage>
</organism>
<dbReference type="PANTHER" id="PTHR43300">
    <property type="entry name" value="ACETYLTRANSFERASE"/>
    <property type="match status" value="1"/>
</dbReference>
<accession>A0AAJ1X7F5</accession>
<evidence type="ECO:0000313" key="6">
    <source>
        <dbReference type="Proteomes" id="UP001227162"/>
    </source>
</evidence>
<evidence type="ECO:0000256" key="1">
    <source>
        <dbReference type="ARBA" id="ARBA00007274"/>
    </source>
</evidence>
<dbReference type="RefSeq" id="WP_317626060.1">
    <property type="nucleotide sequence ID" value="NZ_JANFFA010000002.1"/>
</dbReference>
<comment type="similarity">
    <text evidence="1">Belongs to the transferase hexapeptide repeat family.</text>
</comment>
<dbReference type="InterPro" id="IPR017694">
    <property type="entry name" value="Phosphonate_tfrase_rpt"/>
</dbReference>
<dbReference type="SUPFAM" id="SSF51161">
    <property type="entry name" value="Trimeric LpxA-like enzymes"/>
    <property type="match status" value="1"/>
</dbReference>
<evidence type="ECO:0000256" key="2">
    <source>
        <dbReference type="ARBA" id="ARBA00022679"/>
    </source>
</evidence>
<evidence type="ECO:0000256" key="3">
    <source>
        <dbReference type="ARBA" id="ARBA00022737"/>
    </source>
</evidence>
<dbReference type="Pfam" id="PF00132">
    <property type="entry name" value="Hexapep"/>
    <property type="match status" value="1"/>
</dbReference>
<reference evidence="5" key="2">
    <citation type="submission" date="2023-04" db="EMBL/GenBank/DDBJ databases">
        <title>'Rhodoalgimonas zhirmunskyi' gen. nov., isolated from a red alga.</title>
        <authorList>
            <person name="Nedashkovskaya O.I."/>
            <person name="Otstavnykh N.Y."/>
            <person name="Bystritskaya E.P."/>
            <person name="Balabanova L.A."/>
            <person name="Isaeva M.P."/>
        </authorList>
    </citation>
    <scope>NUCLEOTIDE SEQUENCE</scope>
    <source>
        <strain evidence="5">10Alg 79</strain>
    </source>
</reference>
<evidence type="ECO:0000256" key="4">
    <source>
        <dbReference type="ARBA" id="ARBA00023315"/>
    </source>
</evidence>
<dbReference type="AlphaFoldDB" id="A0AAJ1X7F5"/>
<dbReference type="InterPro" id="IPR050179">
    <property type="entry name" value="Trans_hexapeptide_repeat"/>
</dbReference>
<dbReference type="Gene3D" id="2.160.10.10">
    <property type="entry name" value="Hexapeptide repeat proteins"/>
    <property type="match status" value="1"/>
</dbReference>
<dbReference type="EMBL" id="JANFFA010000002">
    <property type="protein sequence ID" value="MDQ2094462.1"/>
    <property type="molecule type" value="Genomic_DNA"/>
</dbReference>
<dbReference type="Proteomes" id="UP001227162">
    <property type="component" value="Unassembled WGS sequence"/>
</dbReference>
<dbReference type="InterPro" id="IPR011004">
    <property type="entry name" value="Trimer_LpxA-like_sf"/>
</dbReference>
<evidence type="ECO:0000313" key="5">
    <source>
        <dbReference type="EMBL" id="MDQ2094462.1"/>
    </source>
</evidence>
<keyword evidence="3" id="KW-0677">Repeat</keyword>
<reference evidence="5" key="1">
    <citation type="submission" date="2022-07" db="EMBL/GenBank/DDBJ databases">
        <authorList>
            <person name="Otstavnykh N."/>
            <person name="Isaeva M."/>
            <person name="Bystritskaya E."/>
        </authorList>
    </citation>
    <scope>NUCLEOTIDE SEQUENCE</scope>
    <source>
        <strain evidence="5">10Alg 79</strain>
    </source>
</reference>
<dbReference type="InterPro" id="IPR018357">
    <property type="entry name" value="Hexapep_transf_CS"/>
</dbReference>
<dbReference type="PROSITE" id="PS00101">
    <property type="entry name" value="HEXAPEP_TRANSFERASES"/>
    <property type="match status" value="1"/>
</dbReference>
<dbReference type="GO" id="GO:0016746">
    <property type="term" value="F:acyltransferase activity"/>
    <property type="evidence" value="ECO:0007669"/>
    <property type="project" value="UniProtKB-KW"/>
</dbReference>
<dbReference type="InterPro" id="IPR001451">
    <property type="entry name" value="Hexapep"/>
</dbReference>
<keyword evidence="4" id="KW-0012">Acyltransferase</keyword>
<comment type="caution">
    <text evidence="5">The sequence shown here is derived from an EMBL/GenBank/DDBJ whole genome shotgun (WGS) entry which is preliminary data.</text>
</comment>
<dbReference type="NCBIfam" id="TIGR03308">
    <property type="entry name" value="phn_thr-fam"/>
    <property type="match status" value="1"/>
</dbReference>